<evidence type="ECO:0008006" key="4">
    <source>
        <dbReference type="Google" id="ProtNLM"/>
    </source>
</evidence>
<dbReference type="EMBL" id="SLXK01000018">
    <property type="protein sequence ID" value="TCP27075.1"/>
    <property type="molecule type" value="Genomic_DNA"/>
</dbReference>
<reference evidence="2 3" key="1">
    <citation type="submission" date="2019-03" db="EMBL/GenBank/DDBJ databases">
        <title>Genomic Encyclopedia of Type Strains, Phase IV (KMG-IV): sequencing the most valuable type-strain genomes for metagenomic binning, comparative biology and taxonomic classification.</title>
        <authorList>
            <person name="Goeker M."/>
        </authorList>
    </citation>
    <scope>NUCLEOTIDE SEQUENCE [LARGE SCALE GENOMIC DNA]</scope>
    <source>
        <strain evidence="2 3">DSM 19377</strain>
    </source>
</reference>
<organism evidence="2 3">
    <name type="scientific">Scopulibacillus darangshiensis</name>
    <dbReference type="NCBI Taxonomy" id="442528"/>
    <lineage>
        <taxon>Bacteria</taxon>
        <taxon>Bacillati</taxon>
        <taxon>Bacillota</taxon>
        <taxon>Bacilli</taxon>
        <taxon>Bacillales</taxon>
        <taxon>Sporolactobacillaceae</taxon>
        <taxon>Scopulibacillus</taxon>
    </lineage>
</organism>
<keyword evidence="1" id="KW-0812">Transmembrane</keyword>
<sequence>MSAYDFYTICLENINKSVEITCYDGTVHRGVLTRVDESNVYIQPFDKVGEEGPMDDSGTFAWGWGLGLPVAVTAIAAIVAWPFIW</sequence>
<comment type="caution">
    <text evidence="2">The sequence shown here is derived from an EMBL/GenBank/DDBJ whole genome shotgun (WGS) entry which is preliminary data.</text>
</comment>
<keyword evidence="3" id="KW-1185">Reference proteome</keyword>
<proteinExistence type="predicted"/>
<dbReference type="AlphaFoldDB" id="A0A4R2P0C6"/>
<dbReference type="Proteomes" id="UP000295416">
    <property type="component" value="Unassembled WGS sequence"/>
</dbReference>
<evidence type="ECO:0000313" key="2">
    <source>
        <dbReference type="EMBL" id="TCP27075.1"/>
    </source>
</evidence>
<dbReference type="OrthoDB" id="2991597at2"/>
<name>A0A4R2P0C6_9BACL</name>
<dbReference type="RefSeq" id="WP_132746552.1">
    <property type="nucleotide sequence ID" value="NZ_SLXK01000018.1"/>
</dbReference>
<keyword evidence="1" id="KW-0472">Membrane</keyword>
<evidence type="ECO:0000256" key="1">
    <source>
        <dbReference type="SAM" id="Phobius"/>
    </source>
</evidence>
<gene>
    <name evidence="2" type="ORF">EV207_11853</name>
</gene>
<keyword evidence="1" id="KW-1133">Transmembrane helix</keyword>
<feature type="transmembrane region" description="Helical" evidence="1">
    <location>
        <begin position="61"/>
        <end position="84"/>
    </location>
</feature>
<accession>A0A4R2P0C6</accession>
<evidence type="ECO:0000313" key="3">
    <source>
        <dbReference type="Proteomes" id="UP000295416"/>
    </source>
</evidence>
<protein>
    <recommendedName>
        <fullName evidence="4">LSM domain-containing protein</fullName>
    </recommendedName>
</protein>